<dbReference type="AlphaFoldDB" id="B7WYT9"/>
<dbReference type="eggNOG" id="COG3153">
    <property type="taxonomic scope" value="Bacteria"/>
</dbReference>
<dbReference type="PANTHER" id="PTHR43877:SF2">
    <property type="entry name" value="AMINOALKYLPHOSPHONATE N-ACETYLTRANSFERASE-RELATED"/>
    <property type="match status" value="1"/>
</dbReference>
<dbReference type="SUPFAM" id="SSF55729">
    <property type="entry name" value="Acyl-CoA N-acyltransferases (Nat)"/>
    <property type="match status" value="1"/>
</dbReference>
<keyword evidence="2" id="KW-0012">Acyltransferase</keyword>
<proteinExistence type="predicted"/>
<sequence>MAVTAKSARGAARKPGGATRRHAQAVLYFEQGTQNTMTIQLRHETTNDIAAIEAVTIAAFADAPHTSHTEQFIVRALRDASELTLSIVAEEHGQVVGHVALSPVTITNDHGHKAKGWCGLGPISVLPQRQGHGIGSRLMEQALSELRAMQAEGCVLLGEPAYYGRFGFQAHAGLQLPGVPPGYFLALAFHGPVPEGIAQYSDAFNAAA</sequence>
<dbReference type="InterPro" id="IPR000182">
    <property type="entry name" value="GNAT_dom"/>
</dbReference>
<accession>B7WYT9</accession>
<evidence type="ECO:0000313" key="5">
    <source>
        <dbReference type="Proteomes" id="UP000003039"/>
    </source>
</evidence>
<dbReference type="InterPro" id="IPR016181">
    <property type="entry name" value="Acyl_CoA_acyltransferase"/>
</dbReference>
<dbReference type="PROSITE" id="PS51186">
    <property type="entry name" value="GNAT"/>
    <property type="match status" value="1"/>
</dbReference>
<name>B7WYT9_COMTK</name>
<dbReference type="GO" id="GO:0016747">
    <property type="term" value="F:acyltransferase activity, transferring groups other than amino-acyl groups"/>
    <property type="evidence" value="ECO:0007669"/>
    <property type="project" value="InterPro"/>
</dbReference>
<keyword evidence="1 4" id="KW-0808">Transferase</keyword>
<evidence type="ECO:0000259" key="3">
    <source>
        <dbReference type="PROSITE" id="PS51186"/>
    </source>
</evidence>
<evidence type="ECO:0000256" key="2">
    <source>
        <dbReference type="ARBA" id="ARBA00023315"/>
    </source>
</evidence>
<comment type="caution">
    <text evidence="4">The sequence shown here is derived from an EMBL/GenBank/DDBJ whole genome shotgun (WGS) entry which is preliminary data.</text>
</comment>
<dbReference type="Gene3D" id="3.40.630.30">
    <property type="match status" value="1"/>
</dbReference>
<dbReference type="Pfam" id="PF13527">
    <property type="entry name" value="Acetyltransf_9"/>
    <property type="match status" value="1"/>
</dbReference>
<protein>
    <submittedName>
        <fullName evidence="4">GCN5-related N-acetyltransferase</fullName>
    </submittedName>
</protein>
<dbReference type="PANTHER" id="PTHR43877">
    <property type="entry name" value="AMINOALKYLPHOSPHONATE N-ACETYLTRANSFERASE-RELATED-RELATED"/>
    <property type="match status" value="1"/>
</dbReference>
<reference evidence="4 5" key="1">
    <citation type="journal article" date="2004" name="Appl. Environ. Microbiol.">
        <title>Mineralization of individual congeners of linear alkylbenzenesulfonate by defined pairs of heterotrophic bacteria.</title>
        <authorList>
            <person name="Schleheck D."/>
            <person name="Knepper T.P."/>
            <person name="Fischer K."/>
            <person name="Cook A.M."/>
        </authorList>
    </citation>
    <scope>NUCLEOTIDE SEQUENCE [LARGE SCALE GENOMIC DNA]</scope>
    <source>
        <strain evidence="5">DSM 14576 / KF-1</strain>
    </source>
</reference>
<dbReference type="CDD" id="cd04301">
    <property type="entry name" value="NAT_SF"/>
    <property type="match status" value="1"/>
</dbReference>
<evidence type="ECO:0000256" key="1">
    <source>
        <dbReference type="ARBA" id="ARBA00022679"/>
    </source>
</evidence>
<feature type="domain" description="N-acetyltransferase" evidence="3">
    <location>
        <begin position="39"/>
        <end position="190"/>
    </location>
</feature>
<dbReference type="Proteomes" id="UP000003039">
    <property type="component" value="Unassembled WGS sequence"/>
</dbReference>
<organism evidence="4 5">
    <name type="scientific">Comamonas testosteroni (strain DSM 14576 / KF-1)</name>
    <name type="common">Pseudomonas testosteroni</name>
    <dbReference type="NCBI Taxonomy" id="399795"/>
    <lineage>
        <taxon>Bacteria</taxon>
        <taxon>Pseudomonadati</taxon>
        <taxon>Pseudomonadota</taxon>
        <taxon>Betaproteobacteria</taxon>
        <taxon>Burkholderiales</taxon>
        <taxon>Comamonadaceae</taxon>
        <taxon>Comamonas</taxon>
    </lineage>
</organism>
<gene>
    <name evidence="4" type="ORF">CtesDRAFT_PD2996</name>
</gene>
<dbReference type="InterPro" id="IPR050832">
    <property type="entry name" value="Bact_Acetyltransf"/>
</dbReference>
<dbReference type="EMBL" id="AAUJ02000001">
    <property type="protein sequence ID" value="EED68050.1"/>
    <property type="molecule type" value="Genomic_DNA"/>
</dbReference>
<evidence type="ECO:0000313" key="4">
    <source>
        <dbReference type="EMBL" id="EED68050.1"/>
    </source>
</evidence>